<comment type="subcellular location">
    <subcellularLocation>
        <location evidence="7">Cell inner membrane</location>
        <topology evidence="7">Multi-pass membrane protein</topology>
    </subcellularLocation>
    <subcellularLocation>
        <location evidence="1">Cell membrane</location>
        <topology evidence="1">Multi-pass membrane protein</topology>
    </subcellularLocation>
</comment>
<keyword evidence="6 7" id="KW-0472">Membrane</keyword>
<feature type="transmembrane region" description="Helical" evidence="7">
    <location>
        <begin position="80"/>
        <end position="97"/>
    </location>
</feature>
<dbReference type="Pfam" id="PF02308">
    <property type="entry name" value="MgtC"/>
    <property type="match status" value="1"/>
</dbReference>
<name>A0A2M8W0Q6_9RHOB</name>
<dbReference type="RefSeq" id="WP_100369499.1">
    <property type="nucleotide sequence ID" value="NZ_PGTY01000004.1"/>
</dbReference>
<dbReference type="PRINTS" id="PR01837">
    <property type="entry name" value="MGTCSAPBPROT"/>
</dbReference>
<dbReference type="AlphaFoldDB" id="A0A2M8W0Q6"/>
<evidence type="ECO:0000259" key="8">
    <source>
        <dbReference type="Pfam" id="PF02308"/>
    </source>
</evidence>
<feature type="transmembrane region" description="Helical" evidence="7">
    <location>
        <begin position="109"/>
        <end position="142"/>
    </location>
</feature>
<feature type="transmembrane region" description="Helical" evidence="7">
    <location>
        <begin position="46"/>
        <end position="68"/>
    </location>
</feature>
<evidence type="ECO:0000256" key="6">
    <source>
        <dbReference type="ARBA" id="ARBA00023136"/>
    </source>
</evidence>
<proteinExistence type="inferred from homology"/>
<feature type="domain" description="MgtC/SapB/SrpB/YhiD N-terminal" evidence="8">
    <location>
        <begin position="21"/>
        <end position="149"/>
    </location>
</feature>
<comment type="caution">
    <text evidence="9">The sequence shown here is derived from an EMBL/GenBank/DDBJ whole genome shotgun (WGS) entry which is preliminary data.</text>
</comment>
<dbReference type="Proteomes" id="UP000228531">
    <property type="component" value="Unassembled WGS sequence"/>
</dbReference>
<keyword evidence="10" id="KW-1185">Reference proteome</keyword>
<dbReference type="InterPro" id="IPR049177">
    <property type="entry name" value="MgtC_SapB_SrpB_YhiD_N"/>
</dbReference>
<reference evidence="9 10" key="1">
    <citation type="submission" date="2017-11" db="EMBL/GenBank/DDBJ databases">
        <title>Genomic Encyclopedia of Archaeal and Bacterial Type Strains, Phase II (KMG-II): From Individual Species to Whole Genera.</title>
        <authorList>
            <person name="Goeker M."/>
        </authorList>
    </citation>
    <scope>NUCLEOTIDE SEQUENCE [LARGE SCALE GENOMIC DNA]</scope>
    <source>
        <strain evidence="9 10">DSM 29128</strain>
    </source>
</reference>
<evidence type="ECO:0000256" key="1">
    <source>
        <dbReference type="ARBA" id="ARBA00004651"/>
    </source>
</evidence>
<evidence type="ECO:0000256" key="5">
    <source>
        <dbReference type="ARBA" id="ARBA00022989"/>
    </source>
</evidence>
<sequence length="159" mass="16496">MNEIFNALDIGITEADWFLRLIFALVAGGILGLDREVRRRRVGVRTYMMVSLGSAIFTITAIEMSRSMGTAELAADPTRVIQGLIGGLGFLGAGAIIQGDKNVGGMATAASLWVAGALGLASGVGLGVFAVICAILAASLLAASRFMEHRGADDRPDAD</sequence>
<dbReference type="GO" id="GO:0005886">
    <property type="term" value="C:plasma membrane"/>
    <property type="evidence" value="ECO:0007669"/>
    <property type="project" value="UniProtKB-SubCell"/>
</dbReference>
<evidence type="ECO:0000313" key="9">
    <source>
        <dbReference type="EMBL" id="PJI84499.1"/>
    </source>
</evidence>
<evidence type="ECO:0000256" key="4">
    <source>
        <dbReference type="ARBA" id="ARBA00022692"/>
    </source>
</evidence>
<keyword evidence="3" id="KW-1003">Cell membrane</keyword>
<keyword evidence="4 7" id="KW-0812">Transmembrane</keyword>
<evidence type="ECO:0000313" key="10">
    <source>
        <dbReference type="Proteomes" id="UP000228531"/>
    </source>
</evidence>
<gene>
    <name evidence="9" type="ORF">BC777_3559</name>
</gene>
<dbReference type="InterPro" id="IPR003416">
    <property type="entry name" value="MgtC/SapB/SrpB/YhiD_fam"/>
</dbReference>
<evidence type="ECO:0000256" key="3">
    <source>
        <dbReference type="ARBA" id="ARBA00022475"/>
    </source>
</evidence>
<feature type="transmembrane region" description="Helical" evidence="7">
    <location>
        <begin position="17"/>
        <end position="34"/>
    </location>
</feature>
<dbReference type="PANTHER" id="PTHR33778:SF1">
    <property type="entry name" value="MAGNESIUM TRANSPORTER YHID-RELATED"/>
    <property type="match status" value="1"/>
</dbReference>
<accession>A0A2M8W0Q6</accession>
<dbReference type="PANTHER" id="PTHR33778">
    <property type="entry name" value="PROTEIN MGTC"/>
    <property type="match status" value="1"/>
</dbReference>
<evidence type="ECO:0000256" key="2">
    <source>
        <dbReference type="ARBA" id="ARBA00009298"/>
    </source>
</evidence>
<evidence type="ECO:0000256" key="7">
    <source>
        <dbReference type="RuleBase" id="RU365041"/>
    </source>
</evidence>
<dbReference type="OrthoDB" id="9811198at2"/>
<dbReference type="EMBL" id="PGTY01000004">
    <property type="protein sequence ID" value="PJI84499.1"/>
    <property type="molecule type" value="Genomic_DNA"/>
</dbReference>
<organism evidence="9 10">
    <name type="scientific">Yoonia maricola</name>
    <dbReference type="NCBI Taxonomy" id="420999"/>
    <lineage>
        <taxon>Bacteria</taxon>
        <taxon>Pseudomonadati</taxon>
        <taxon>Pseudomonadota</taxon>
        <taxon>Alphaproteobacteria</taxon>
        <taxon>Rhodobacterales</taxon>
        <taxon>Paracoccaceae</taxon>
        <taxon>Yoonia</taxon>
    </lineage>
</organism>
<keyword evidence="7" id="KW-0997">Cell inner membrane</keyword>
<keyword evidence="5 7" id="KW-1133">Transmembrane helix</keyword>
<comment type="similarity">
    <text evidence="2 7">Belongs to the MgtC/SapB family.</text>
</comment>
<protein>
    <recommendedName>
        <fullName evidence="7">Protein MgtC</fullName>
    </recommendedName>
</protein>